<keyword evidence="9" id="KW-0677">Repeat</keyword>
<dbReference type="InterPro" id="IPR045089">
    <property type="entry name" value="PGGT1B-like"/>
</dbReference>
<evidence type="ECO:0000256" key="8">
    <source>
        <dbReference type="ARBA" id="ARBA00022723"/>
    </source>
</evidence>
<keyword evidence="6" id="KW-0637">Prenyltransferase</keyword>
<evidence type="ECO:0000256" key="2">
    <source>
        <dbReference type="ARBA" id="ARBA00001947"/>
    </source>
</evidence>
<keyword evidence="7 15" id="KW-0808">Transferase</keyword>
<dbReference type="Proteomes" id="UP001150062">
    <property type="component" value="Unassembled WGS sequence"/>
</dbReference>
<dbReference type="CDD" id="cd02895">
    <property type="entry name" value="GGTase-I"/>
    <property type="match status" value="1"/>
</dbReference>
<proteinExistence type="inferred from homology"/>
<evidence type="ECO:0000256" key="5">
    <source>
        <dbReference type="ARBA" id="ARBA00020603"/>
    </source>
</evidence>
<dbReference type="PANTHER" id="PTHR11774:SF4">
    <property type="entry name" value="GERANYLGERANYL TRANSFERASE TYPE-1 SUBUNIT BETA"/>
    <property type="match status" value="1"/>
</dbReference>
<evidence type="ECO:0000256" key="4">
    <source>
        <dbReference type="ARBA" id="ARBA00012700"/>
    </source>
</evidence>
<keyword evidence="8" id="KW-0479">Metal-binding</keyword>
<evidence type="ECO:0000313" key="16">
    <source>
        <dbReference type="Proteomes" id="UP001150062"/>
    </source>
</evidence>
<comment type="cofactor">
    <cofactor evidence="1">
        <name>Mg(2+)</name>
        <dbReference type="ChEBI" id="CHEBI:18420"/>
    </cofactor>
</comment>
<evidence type="ECO:0000313" key="15">
    <source>
        <dbReference type="EMBL" id="KAJ6234049.1"/>
    </source>
</evidence>
<dbReference type="InterPro" id="IPR041960">
    <property type="entry name" value="GGTase_I_beta"/>
</dbReference>
<keyword evidence="11" id="KW-0460">Magnesium</keyword>
<keyword evidence="10" id="KW-0862">Zinc</keyword>
<comment type="caution">
    <text evidence="15">The sequence shown here is derived from an EMBL/GenBank/DDBJ whole genome shotgun (WGS) entry which is preliminary data.</text>
</comment>
<comment type="cofactor">
    <cofactor evidence="2">
        <name>Zn(2+)</name>
        <dbReference type="ChEBI" id="CHEBI:29105"/>
    </cofactor>
</comment>
<dbReference type="PANTHER" id="PTHR11774">
    <property type="entry name" value="GERANYLGERANYL TRANSFERASE TYPE BETA SUBUNIT"/>
    <property type="match status" value="1"/>
</dbReference>
<feature type="domain" description="Prenyltransferase alpha-alpha toroid" evidence="14">
    <location>
        <begin position="6"/>
        <end position="328"/>
    </location>
</feature>
<dbReference type="InterPro" id="IPR008930">
    <property type="entry name" value="Terpenoid_cyclase/PrenylTrfase"/>
</dbReference>
<dbReference type="EMBL" id="JAOAOG010000272">
    <property type="protein sequence ID" value="KAJ6234049.1"/>
    <property type="molecule type" value="Genomic_DNA"/>
</dbReference>
<evidence type="ECO:0000259" key="14">
    <source>
        <dbReference type="Pfam" id="PF00432"/>
    </source>
</evidence>
<dbReference type="Pfam" id="PF00432">
    <property type="entry name" value="Prenyltrans"/>
    <property type="match status" value="1"/>
</dbReference>
<evidence type="ECO:0000256" key="12">
    <source>
        <dbReference type="ARBA" id="ARBA00031713"/>
    </source>
</evidence>
<protein>
    <recommendedName>
        <fullName evidence="5">Geranylgeranyl transferase type-1 subunit beta</fullName>
        <ecNumber evidence="4">2.5.1.59</ecNumber>
    </recommendedName>
    <alternativeName>
        <fullName evidence="12">Geranylgeranyl transferase type I subunit beta</fullName>
    </alternativeName>
</protein>
<name>A0ABQ8XPM3_9EUKA</name>
<evidence type="ECO:0000256" key="1">
    <source>
        <dbReference type="ARBA" id="ARBA00001946"/>
    </source>
</evidence>
<organism evidence="15 16">
    <name type="scientific">Anaeramoeba flamelloides</name>
    <dbReference type="NCBI Taxonomy" id="1746091"/>
    <lineage>
        <taxon>Eukaryota</taxon>
        <taxon>Metamonada</taxon>
        <taxon>Anaeramoebidae</taxon>
        <taxon>Anaeramoeba</taxon>
    </lineage>
</organism>
<evidence type="ECO:0000256" key="10">
    <source>
        <dbReference type="ARBA" id="ARBA00022833"/>
    </source>
</evidence>
<reference evidence="15" key="1">
    <citation type="submission" date="2022-08" db="EMBL/GenBank/DDBJ databases">
        <title>Novel sulfate-reducing endosymbionts in the free-living metamonad Anaeramoeba.</title>
        <authorList>
            <person name="Jerlstrom-Hultqvist J."/>
            <person name="Cepicka I."/>
            <person name="Gallot-Lavallee L."/>
            <person name="Salas-Leiva D."/>
            <person name="Curtis B.A."/>
            <person name="Zahonova K."/>
            <person name="Pipaliya S."/>
            <person name="Dacks J."/>
            <person name="Roger A.J."/>
        </authorList>
    </citation>
    <scope>NUCLEOTIDE SEQUENCE</scope>
    <source>
        <strain evidence="15">Schooner1</strain>
    </source>
</reference>
<evidence type="ECO:0000256" key="13">
    <source>
        <dbReference type="SAM" id="MobiDB-lite"/>
    </source>
</evidence>
<keyword evidence="16" id="KW-1185">Reference proteome</keyword>
<dbReference type="EC" id="2.5.1.59" evidence="4"/>
<feature type="region of interest" description="Disordered" evidence="13">
    <location>
        <begin position="339"/>
        <end position="371"/>
    </location>
</feature>
<evidence type="ECO:0000256" key="11">
    <source>
        <dbReference type="ARBA" id="ARBA00022842"/>
    </source>
</evidence>
<sequence>MSKKEFNRRAHIEYFNLYLNMLPQPIQSMESNRMTILYFAISGLDMLGATDRIKSKEVIEWVYAQQIVPDSKDENKLSENCGFRCGPLFGCDYNPECSRTSTYTYDRAHVAMTYTALSILKILGDDLERIDSEAVVNATAKLQQEDGSVAAISGISETDLRYMYCSCVIYTFLDNWGTFDIEKATKYILSCQSYDGGFGLVPNGESHGGSSYCAIASLALMNKLDSLPDKDFVIDWLLRKQTIGFQGRVNKPPDTCYSFWVGASLEILGSYELIDYDQNEQYIFCCQDKLGGFSKWSRSKPDPLHSYFGICGLSLMDKFNLPKINPLYGFRDLTLERPKIQEETKENENEEKENEKKEKEEKEKEEKEKEN</sequence>
<evidence type="ECO:0000256" key="3">
    <source>
        <dbReference type="ARBA" id="ARBA00010497"/>
    </source>
</evidence>
<dbReference type="SUPFAM" id="SSF48239">
    <property type="entry name" value="Terpenoid cyclases/Protein prenyltransferases"/>
    <property type="match status" value="1"/>
</dbReference>
<dbReference type="GO" id="GO:0016740">
    <property type="term" value="F:transferase activity"/>
    <property type="evidence" value="ECO:0007669"/>
    <property type="project" value="UniProtKB-KW"/>
</dbReference>
<evidence type="ECO:0000256" key="6">
    <source>
        <dbReference type="ARBA" id="ARBA00022602"/>
    </source>
</evidence>
<comment type="similarity">
    <text evidence="3">Belongs to the protein prenyltransferase subunit beta family.</text>
</comment>
<dbReference type="InterPro" id="IPR001330">
    <property type="entry name" value="Prenyltrans"/>
</dbReference>
<evidence type="ECO:0000256" key="9">
    <source>
        <dbReference type="ARBA" id="ARBA00022737"/>
    </source>
</evidence>
<accession>A0ABQ8XPM3</accession>
<gene>
    <name evidence="15" type="ORF">M0813_00683</name>
</gene>
<dbReference type="Gene3D" id="1.50.10.20">
    <property type="match status" value="1"/>
</dbReference>
<evidence type="ECO:0000256" key="7">
    <source>
        <dbReference type="ARBA" id="ARBA00022679"/>
    </source>
</evidence>